<evidence type="ECO:0000259" key="4">
    <source>
        <dbReference type="SMART" id="SM00644"/>
    </source>
</evidence>
<dbReference type="GO" id="GO:0008270">
    <property type="term" value="F:zinc ion binding"/>
    <property type="evidence" value="ECO:0007669"/>
    <property type="project" value="InterPro"/>
</dbReference>
<dbReference type="AlphaFoldDB" id="T1J1Y7"/>
<dbReference type="PANTHER" id="PTHR11022:SF41">
    <property type="entry name" value="PEPTIDOGLYCAN-RECOGNITION PROTEIN LC-RELATED"/>
    <property type="match status" value="1"/>
</dbReference>
<dbReference type="eggNOG" id="ENOG502QR3D">
    <property type="taxonomic scope" value="Eukaryota"/>
</dbReference>
<keyword evidence="3" id="KW-1133">Transmembrane helix</keyword>
<reference evidence="6" key="2">
    <citation type="submission" date="2015-02" db="UniProtKB">
        <authorList>
            <consortium name="EnsemblMetazoa"/>
        </authorList>
    </citation>
    <scope>IDENTIFICATION</scope>
</reference>
<feature type="region of interest" description="Disordered" evidence="2">
    <location>
        <begin position="1"/>
        <end position="36"/>
    </location>
</feature>
<dbReference type="InterPro" id="IPR015510">
    <property type="entry name" value="PGRP"/>
</dbReference>
<dbReference type="SUPFAM" id="SSF55846">
    <property type="entry name" value="N-acetylmuramoyl-L-alanine amidase-like"/>
    <property type="match status" value="1"/>
</dbReference>
<dbReference type="EnsemblMetazoa" id="SMAR007561-RA">
    <property type="protein sequence ID" value="SMAR007561-PA"/>
    <property type="gene ID" value="SMAR007561"/>
</dbReference>
<dbReference type="CDD" id="cd06583">
    <property type="entry name" value="PGRP"/>
    <property type="match status" value="1"/>
</dbReference>
<dbReference type="OMA" id="ARWANNT"/>
<feature type="compositionally biased region" description="Polar residues" evidence="2">
    <location>
        <begin position="7"/>
        <end position="32"/>
    </location>
</feature>
<dbReference type="PhylomeDB" id="T1J1Y7"/>
<feature type="transmembrane region" description="Helical" evidence="3">
    <location>
        <begin position="60"/>
        <end position="81"/>
    </location>
</feature>
<dbReference type="Gene3D" id="3.40.80.10">
    <property type="entry name" value="Peptidoglycan recognition protein-like"/>
    <property type="match status" value="1"/>
</dbReference>
<feature type="domain" description="Peptidoglycan recognition protein family" evidence="5">
    <location>
        <begin position="92"/>
        <end position="237"/>
    </location>
</feature>
<dbReference type="SMART" id="SM00644">
    <property type="entry name" value="Ami_2"/>
    <property type="match status" value="1"/>
</dbReference>
<keyword evidence="7" id="KW-1185">Reference proteome</keyword>
<sequence>MNDKKIQGQNSNFNTENQRTSLKYTTTRTSHNQKAKQDVEDLPYPFSATIKVVGKFDSTMIKVISTFLFIAIILSIASSSIGDLEDILCRDVMIIGRREWGSQSETTSAKNISDPYLNVNFVVIHHTRGDNCSTNTECKQRVREIQRFDMDVLEKKDIMMHFLIGGDNRVYEGRGWGVVEEDIPEHPFALSIGFIGDYDTMNVPNAMLYSAQKLIQCGVKKKMIFKQHRVYGHRDVRCTTCPGDKLFKAIKAWASYSQDNNIIVRC</sequence>
<keyword evidence="3" id="KW-0472">Membrane</keyword>
<reference evidence="7" key="1">
    <citation type="submission" date="2011-05" db="EMBL/GenBank/DDBJ databases">
        <authorList>
            <person name="Richards S.R."/>
            <person name="Qu J."/>
            <person name="Jiang H."/>
            <person name="Jhangiani S.N."/>
            <person name="Agravi P."/>
            <person name="Goodspeed R."/>
            <person name="Gross S."/>
            <person name="Mandapat C."/>
            <person name="Jackson L."/>
            <person name="Mathew T."/>
            <person name="Pu L."/>
            <person name="Thornton R."/>
            <person name="Saada N."/>
            <person name="Wilczek-Boney K.B."/>
            <person name="Lee S."/>
            <person name="Kovar C."/>
            <person name="Wu Y."/>
            <person name="Scherer S.E."/>
            <person name="Worley K.C."/>
            <person name="Muzny D.M."/>
            <person name="Gibbs R."/>
        </authorList>
    </citation>
    <scope>NUCLEOTIDE SEQUENCE</scope>
    <source>
        <strain evidence="7">Brora</strain>
    </source>
</reference>
<accession>T1J1Y7</accession>
<evidence type="ECO:0000313" key="7">
    <source>
        <dbReference type="Proteomes" id="UP000014500"/>
    </source>
</evidence>
<evidence type="ECO:0000256" key="3">
    <source>
        <dbReference type="SAM" id="Phobius"/>
    </source>
</evidence>
<dbReference type="Pfam" id="PF01510">
    <property type="entry name" value="Amidase_2"/>
    <property type="match status" value="1"/>
</dbReference>
<keyword evidence="3" id="KW-0812">Transmembrane</keyword>
<evidence type="ECO:0008006" key="8">
    <source>
        <dbReference type="Google" id="ProtNLM"/>
    </source>
</evidence>
<proteinExistence type="inferred from homology"/>
<protein>
    <recommendedName>
        <fullName evidence="8">Peptidoglycan-recognition protein</fullName>
    </recommendedName>
</protein>
<name>T1J1Y7_STRMM</name>
<dbReference type="HOGENOM" id="CLU_037559_3_1_1"/>
<evidence type="ECO:0000256" key="1">
    <source>
        <dbReference type="ARBA" id="ARBA00007553"/>
    </source>
</evidence>
<dbReference type="EMBL" id="JH431790">
    <property type="status" value="NOT_ANNOTATED_CDS"/>
    <property type="molecule type" value="Genomic_DNA"/>
</dbReference>
<dbReference type="PANTHER" id="PTHR11022">
    <property type="entry name" value="PEPTIDOGLYCAN RECOGNITION PROTEIN"/>
    <property type="match status" value="1"/>
</dbReference>
<evidence type="ECO:0000313" key="6">
    <source>
        <dbReference type="EnsemblMetazoa" id="SMAR007561-PA"/>
    </source>
</evidence>
<evidence type="ECO:0000259" key="5">
    <source>
        <dbReference type="SMART" id="SM00701"/>
    </source>
</evidence>
<feature type="domain" description="N-acetylmuramoyl-L-alanine amidase" evidence="4">
    <location>
        <begin position="109"/>
        <end position="243"/>
    </location>
</feature>
<comment type="similarity">
    <text evidence="1">Belongs to the N-acetylmuramoyl-L-alanine amidase 2 family.</text>
</comment>
<dbReference type="InterPro" id="IPR006619">
    <property type="entry name" value="PGRP_domain_met/bac"/>
</dbReference>
<organism evidence="6 7">
    <name type="scientific">Strigamia maritima</name>
    <name type="common">European centipede</name>
    <name type="synonym">Geophilus maritimus</name>
    <dbReference type="NCBI Taxonomy" id="126957"/>
    <lineage>
        <taxon>Eukaryota</taxon>
        <taxon>Metazoa</taxon>
        <taxon>Ecdysozoa</taxon>
        <taxon>Arthropoda</taxon>
        <taxon>Myriapoda</taxon>
        <taxon>Chilopoda</taxon>
        <taxon>Pleurostigmophora</taxon>
        <taxon>Geophilomorpha</taxon>
        <taxon>Linotaeniidae</taxon>
        <taxon>Strigamia</taxon>
    </lineage>
</organism>
<dbReference type="InterPro" id="IPR036505">
    <property type="entry name" value="Amidase/PGRP_sf"/>
</dbReference>
<dbReference type="InterPro" id="IPR002502">
    <property type="entry name" value="Amidase_domain"/>
</dbReference>
<dbReference type="Proteomes" id="UP000014500">
    <property type="component" value="Unassembled WGS sequence"/>
</dbReference>
<evidence type="ECO:0000256" key="2">
    <source>
        <dbReference type="SAM" id="MobiDB-lite"/>
    </source>
</evidence>
<dbReference type="SMART" id="SM00701">
    <property type="entry name" value="PGRP"/>
    <property type="match status" value="1"/>
</dbReference>
<dbReference type="GO" id="GO:0008745">
    <property type="term" value="F:N-acetylmuramoyl-L-alanine amidase activity"/>
    <property type="evidence" value="ECO:0007669"/>
    <property type="project" value="InterPro"/>
</dbReference>
<dbReference type="GO" id="GO:0009253">
    <property type="term" value="P:peptidoglycan catabolic process"/>
    <property type="evidence" value="ECO:0007669"/>
    <property type="project" value="InterPro"/>
</dbReference>